<evidence type="ECO:0000313" key="2">
    <source>
        <dbReference type="Proteomes" id="UP001549920"/>
    </source>
</evidence>
<dbReference type="Pfam" id="PF12259">
    <property type="entry name" value="Baculo_F"/>
    <property type="match status" value="2"/>
</dbReference>
<dbReference type="EMBL" id="JBEUOH010000026">
    <property type="protein sequence ID" value="KAL0860203.1"/>
    <property type="molecule type" value="Genomic_DNA"/>
</dbReference>
<name>A0ABR3H5X7_LOXSC</name>
<organism evidence="1 2">
    <name type="scientific">Loxostege sticticalis</name>
    <name type="common">Beet webworm moth</name>
    <dbReference type="NCBI Taxonomy" id="481309"/>
    <lineage>
        <taxon>Eukaryota</taxon>
        <taxon>Metazoa</taxon>
        <taxon>Ecdysozoa</taxon>
        <taxon>Arthropoda</taxon>
        <taxon>Hexapoda</taxon>
        <taxon>Insecta</taxon>
        <taxon>Pterygota</taxon>
        <taxon>Neoptera</taxon>
        <taxon>Endopterygota</taxon>
        <taxon>Lepidoptera</taxon>
        <taxon>Glossata</taxon>
        <taxon>Ditrysia</taxon>
        <taxon>Pyraloidea</taxon>
        <taxon>Crambidae</taxon>
        <taxon>Pyraustinae</taxon>
        <taxon>Loxostege</taxon>
    </lineage>
</organism>
<dbReference type="Proteomes" id="UP001549920">
    <property type="component" value="Unassembled WGS sequence"/>
</dbReference>
<keyword evidence="2" id="KW-1185">Reference proteome</keyword>
<sequence>MILNFNLKDLIDAILCGKQNVVHPSILNPTRLFQELNSNSNIAARNLPLPLSLDNVHILLDIADILSFISNNKLVFNVRIPLTLLADYKLYHIYALPTPHVIQHPNSFAMINPTAKYLSMPEDKLTYSLLGNISECKVLKNNYYLCKLGSVHSLVSNPICEVTILTEYQKLNNNRWIYVLSDISKLSVNCNDQIVDYDLIGTGILKLQKGCKAYHKLLQFIATNEYQSNIYLPSLNFNIIEDDCCSKKTINNSLPYLLT</sequence>
<gene>
    <name evidence="1" type="ORF">ABMA27_010510</name>
</gene>
<comment type="caution">
    <text evidence="1">The sequence shown here is derived from an EMBL/GenBank/DDBJ whole genome shotgun (WGS) entry which is preliminary data.</text>
</comment>
<evidence type="ECO:0000313" key="1">
    <source>
        <dbReference type="EMBL" id="KAL0860203.1"/>
    </source>
</evidence>
<protein>
    <submittedName>
        <fullName evidence="1">Uncharacterized protein</fullName>
    </submittedName>
</protein>
<accession>A0ABR3H5X7</accession>
<reference evidence="1 2" key="1">
    <citation type="submission" date="2024-06" db="EMBL/GenBank/DDBJ databases">
        <title>A chromosome-level genome assembly of beet webworm, Loxostege sticticalis.</title>
        <authorList>
            <person name="Zhang Y."/>
        </authorList>
    </citation>
    <scope>NUCLEOTIDE SEQUENCE [LARGE SCALE GENOMIC DNA]</scope>
    <source>
        <strain evidence="1">AQ026</strain>
        <tissue evidence="1">Whole body</tissue>
    </source>
</reference>
<proteinExistence type="predicted"/>
<dbReference type="InterPro" id="IPR022048">
    <property type="entry name" value="Envelope_fusion-like"/>
</dbReference>